<name>A0A8E2E5I0_9PEZI</name>
<dbReference type="PANTHER" id="PTHR37852:SF1">
    <property type="entry name" value="HIG1 DOMAIN-CONTAINING PROTEIN"/>
    <property type="match status" value="1"/>
</dbReference>
<accession>A0A8E2E5I0</accession>
<dbReference type="EMBL" id="KV745102">
    <property type="protein sequence ID" value="OCK77766.1"/>
    <property type="molecule type" value="Genomic_DNA"/>
</dbReference>
<dbReference type="AlphaFoldDB" id="A0A8E2E5I0"/>
<evidence type="ECO:0000313" key="2">
    <source>
        <dbReference type="EMBL" id="OCK77766.1"/>
    </source>
</evidence>
<protein>
    <submittedName>
        <fullName evidence="2">Uncharacterized protein</fullName>
    </submittedName>
</protein>
<keyword evidence="3" id="KW-1185">Reference proteome</keyword>
<feature type="region of interest" description="Disordered" evidence="1">
    <location>
        <begin position="1"/>
        <end position="20"/>
    </location>
</feature>
<dbReference type="OrthoDB" id="5584028at2759"/>
<dbReference type="PANTHER" id="PTHR37852">
    <property type="entry name" value="YALI0B21208P"/>
    <property type="match status" value="1"/>
</dbReference>
<evidence type="ECO:0000313" key="3">
    <source>
        <dbReference type="Proteomes" id="UP000250266"/>
    </source>
</evidence>
<proteinExistence type="predicted"/>
<organism evidence="2 3">
    <name type="scientific">Lepidopterella palustris CBS 459.81</name>
    <dbReference type="NCBI Taxonomy" id="1314670"/>
    <lineage>
        <taxon>Eukaryota</taxon>
        <taxon>Fungi</taxon>
        <taxon>Dikarya</taxon>
        <taxon>Ascomycota</taxon>
        <taxon>Pezizomycotina</taxon>
        <taxon>Dothideomycetes</taxon>
        <taxon>Pleosporomycetidae</taxon>
        <taxon>Mytilinidiales</taxon>
        <taxon>Argynnaceae</taxon>
        <taxon>Lepidopterella</taxon>
    </lineage>
</organism>
<evidence type="ECO:0000256" key="1">
    <source>
        <dbReference type="SAM" id="MobiDB-lite"/>
    </source>
</evidence>
<dbReference type="Proteomes" id="UP000250266">
    <property type="component" value="Unassembled WGS sequence"/>
</dbReference>
<sequence length="244" mass="27492">MVTSTPPILDLPTATPSKPFRHTRERLSMPLDQRLALSASMGFLCGLILGSSHGGRMAGLRFRAENAHRLPDTANGWFMYHKSKNYYRMRWGLREGVRKGAMLAVWVGVFFVCEESVDVFRGTWRRGWESGGLATGGDGFREVEEKMRGSRDFVSTVCAGLGTSGLWSLYYKFPLPTAVRTAKLGLVVGLGFGLVQDAMALVKGQRVGYVDRIKSIRSNYAEWKDQREKKMEAKMEEQRKWKPS</sequence>
<gene>
    <name evidence="2" type="ORF">K432DRAFT_303465</name>
</gene>
<reference evidence="2 3" key="1">
    <citation type="journal article" date="2016" name="Nat. Commun.">
        <title>Ectomycorrhizal ecology is imprinted in the genome of the dominant symbiotic fungus Cenococcum geophilum.</title>
        <authorList>
            <consortium name="DOE Joint Genome Institute"/>
            <person name="Peter M."/>
            <person name="Kohler A."/>
            <person name="Ohm R.A."/>
            <person name="Kuo A."/>
            <person name="Krutzmann J."/>
            <person name="Morin E."/>
            <person name="Arend M."/>
            <person name="Barry K.W."/>
            <person name="Binder M."/>
            <person name="Choi C."/>
            <person name="Clum A."/>
            <person name="Copeland A."/>
            <person name="Grisel N."/>
            <person name="Haridas S."/>
            <person name="Kipfer T."/>
            <person name="LaButti K."/>
            <person name="Lindquist E."/>
            <person name="Lipzen A."/>
            <person name="Maire R."/>
            <person name="Meier B."/>
            <person name="Mihaltcheva S."/>
            <person name="Molinier V."/>
            <person name="Murat C."/>
            <person name="Poggeler S."/>
            <person name="Quandt C.A."/>
            <person name="Sperisen C."/>
            <person name="Tritt A."/>
            <person name="Tisserant E."/>
            <person name="Crous P.W."/>
            <person name="Henrissat B."/>
            <person name="Nehls U."/>
            <person name="Egli S."/>
            <person name="Spatafora J.W."/>
            <person name="Grigoriev I.V."/>
            <person name="Martin F.M."/>
        </authorList>
    </citation>
    <scope>NUCLEOTIDE SEQUENCE [LARGE SCALE GENOMIC DNA]</scope>
    <source>
        <strain evidence="2 3">CBS 459.81</strain>
    </source>
</reference>